<dbReference type="Pfam" id="PF10143">
    <property type="entry name" value="PhosphMutase"/>
    <property type="match status" value="1"/>
</dbReference>
<dbReference type="InterPro" id="IPR004456">
    <property type="entry name" value="Pglycerate_mutase_ApgM"/>
</dbReference>
<comment type="caution">
    <text evidence="1">The sequence shown here is derived from an EMBL/GenBank/DDBJ whole genome shotgun (WGS) entry which is preliminary data.</text>
</comment>
<dbReference type="PANTHER" id="PTHR31209">
    <property type="entry name" value="COFACTOR-INDEPENDENT PHOSPHOGLYCERATE MUTASE"/>
    <property type="match status" value="1"/>
</dbReference>
<dbReference type="AlphaFoldDB" id="T0Y156"/>
<dbReference type="Gene3D" id="3.40.720.10">
    <property type="entry name" value="Alkaline Phosphatase, subunit A"/>
    <property type="match status" value="1"/>
</dbReference>
<dbReference type="GO" id="GO:0006096">
    <property type="term" value="P:glycolytic process"/>
    <property type="evidence" value="ECO:0007669"/>
    <property type="project" value="UniProtKB-KW"/>
</dbReference>
<reference evidence="1" key="1">
    <citation type="submission" date="2013-08" db="EMBL/GenBank/DDBJ databases">
        <authorList>
            <person name="Mendez C."/>
            <person name="Richter M."/>
            <person name="Ferrer M."/>
            <person name="Sanchez J."/>
        </authorList>
    </citation>
    <scope>NUCLEOTIDE SEQUENCE</scope>
</reference>
<proteinExistence type="predicted"/>
<dbReference type="InterPro" id="IPR017850">
    <property type="entry name" value="Alkaline_phosphatase_core_sf"/>
</dbReference>
<evidence type="ECO:0000313" key="1">
    <source>
        <dbReference type="EMBL" id="EQD26723.1"/>
    </source>
</evidence>
<dbReference type="GO" id="GO:0046872">
    <property type="term" value="F:metal ion binding"/>
    <property type="evidence" value="ECO:0007669"/>
    <property type="project" value="InterPro"/>
</dbReference>
<dbReference type="GO" id="GO:0004619">
    <property type="term" value="F:phosphoglycerate mutase activity"/>
    <property type="evidence" value="ECO:0007669"/>
    <property type="project" value="UniProtKB-EC"/>
</dbReference>
<organism evidence="1">
    <name type="scientific">mine drainage metagenome</name>
    <dbReference type="NCBI Taxonomy" id="410659"/>
    <lineage>
        <taxon>unclassified sequences</taxon>
        <taxon>metagenomes</taxon>
        <taxon>ecological metagenomes</taxon>
    </lineage>
</organism>
<dbReference type="PANTHER" id="PTHR31209:SF0">
    <property type="entry name" value="METALLOENZYME DOMAIN-CONTAINING PROTEIN"/>
    <property type="match status" value="1"/>
</dbReference>
<gene>
    <name evidence="1" type="ORF">B1B_19480</name>
</gene>
<accession>T0Y156</accession>
<reference evidence="1" key="2">
    <citation type="journal article" date="2014" name="ISME J.">
        <title>Microbial stratification in low pH oxic and suboxic macroscopic growths along an acid mine drainage.</title>
        <authorList>
            <person name="Mendez-Garcia C."/>
            <person name="Mesa V."/>
            <person name="Sprenger R.R."/>
            <person name="Richter M."/>
            <person name="Diez M.S."/>
            <person name="Solano J."/>
            <person name="Bargiela R."/>
            <person name="Golyshina O.V."/>
            <person name="Manteca A."/>
            <person name="Ramos J.L."/>
            <person name="Gallego J.R."/>
            <person name="Llorente I."/>
            <person name="Martins Dos Santos V.A."/>
            <person name="Jensen O.N."/>
            <person name="Pelaez A.I."/>
            <person name="Sanchez J."/>
            <person name="Ferrer M."/>
        </authorList>
    </citation>
    <scope>NUCLEOTIDE SEQUENCE</scope>
</reference>
<name>T0Y156_9ZZZZ</name>
<dbReference type="EMBL" id="AUZY01013083">
    <property type="protein sequence ID" value="EQD26723.1"/>
    <property type="molecule type" value="Genomic_DNA"/>
</dbReference>
<protein>
    <submittedName>
        <fullName evidence="1">Cofactor-independent phosphoglycerate mutase</fullName>
    </submittedName>
</protein>
<sequence>MQEAEPLARISSIRYALVILDGLADRPIPENGGRTPTEAAFTPQLDHACTIGRLGQVVVLGPGIAPESDAGVFALLGYDPVRDSPGRGVLEAEGAGIDLATGGRGVPPELCDS</sequence>
<feature type="non-terminal residue" evidence="1">
    <location>
        <position position="113"/>
    </location>
</feature>